<accession>A0A3R7LN72</accession>
<dbReference type="EMBL" id="MKKU01000901">
    <property type="protein sequence ID" value="RNF00205.1"/>
    <property type="molecule type" value="Genomic_DNA"/>
</dbReference>
<keyword evidence="1" id="KW-0812">Transmembrane</keyword>
<sequence>MRALDPAYRRKFVPVRRLGVGYVVVVALLLVFFTVQAPAVSYTKVSSGASVALGVITPALVLCLFLMLLPVRWLGGMDGPFLTAGPRHADAAAECAAVRR</sequence>
<keyword evidence="3" id="KW-1185">Reference proteome</keyword>
<dbReference type="GeneID" id="40322475"/>
<proteinExistence type="predicted"/>
<organism evidence="2 3">
    <name type="scientific">Trypanosoma conorhini</name>
    <dbReference type="NCBI Taxonomy" id="83891"/>
    <lineage>
        <taxon>Eukaryota</taxon>
        <taxon>Discoba</taxon>
        <taxon>Euglenozoa</taxon>
        <taxon>Kinetoplastea</taxon>
        <taxon>Metakinetoplastina</taxon>
        <taxon>Trypanosomatida</taxon>
        <taxon>Trypanosomatidae</taxon>
        <taxon>Trypanosoma</taxon>
    </lineage>
</organism>
<protein>
    <submittedName>
        <fullName evidence="2">Uncharacterized protein</fullName>
    </submittedName>
</protein>
<gene>
    <name evidence="2" type="ORF">Tco025E_08864</name>
</gene>
<dbReference type="AlphaFoldDB" id="A0A3R7LN72"/>
<keyword evidence="1" id="KW-1133">Transmembrane helix</keyword>
<evidence type="ECO:0000313" key="2">
    <source>
        <dbReference type="EMBL" id="RNF00205.1"/>
    </source>
</evidence>
<dbReference type="Proteomes" id="UP000284403">
    <property type="component" value="Unassembled WGS sequence"/>
</dbReference>
<feature type="transmembrane region" description="Helical" evidence="1">
    <location>
        <begin position="51"/>
        <end position="71"/>
    </location>
</feature>
<feature type="transmembrane region" description="Helical" evidence="1">
    <location>
        <begin position="20"/>
        <end position="39"/>
    </location>
</feature>
<comment type="caution">
    <text evidence="2">The sequence shown here is derived from an EMBL/GenBank/DDBJ whole genome shotgun (WGS) entry which is preliminary data.</text>
</comment>
<evidence type="ECO:0000256" key="1">
    <source>
        <dbReference type="SAM" id="Phobius"/>
    </source>
</evidence>
<dbReference type="RefSeq" id="XP_029224196.1">
    <property type="nucleotide sequence ID" value="XM_029375699.1"/>
</dbReference>
<evidence type="ECO:0000313" key="3">
    <source>
        <dbReference type="Proteomes" id="UP000284403"/>
    </source>
</evidence>
<keyword evidence="1" id="KW-0472">Membrane</keyword>
<name>A0A3R7LN72_9TRYP</name>
<reference evidence="2 3" key="1">
    <citation type="journal article" date="2018" name="BMC Genomics">
        <title>Genomic comparison of Trypanosoma conorhini and Trypanosoma rangeli to Trypanosoma cruzi strains of high and low virulence.</title>
        <authorList>
            <person name="Bradwell K.R."/>
            <person name="Koparde V.N."/>
            <person name="Matveyev A.V."/>
            <person name="Serrano M.G."/>
            <person name="Alves J.M."/>
            <person name="Parikh H."/>
            <person name="Huang B."/>
            <person name="Lee V."/>
            <person name="Espinosa-Alvarez O."/>
            <person name="Ortiz P.A."/>
            <person name="Costa-Martins A.G."/>
            <person name="Teixeira M.M."/>
            <person name="Buck G.A."/>
        </authorList>
    </citation>
    <scope>NUCLEOTIDE SEQUENCE [LARGE SCALE GENOMIC DNA]</scope>
    <source>
        <strain evidence="2 3">025E</strain>
    </source>
</reference>